<evidence type="ECO:0000313" key="1">
    <source>
        <dbReference type="EMBL" id="AOZ64900.1"/>
    </source>
</evidence>
<reference evidence="1 2" key="1">
    <citation type="submission" date="2016-08" db="EMBL/GenBank/DDBJ databases">
        <authorList>
            <person name="Delwel I.O."/>
            <person name="Rosado J.E."/>
            <person name="Bhuiyan S."/>
            <person name="Layton S.R."/>
            <person name="Benjamin R.C."/>
            <person name="Hughes L.E."/>
            <person name="Garlena R.A."/>
            <person name="Russell D.A."/>
            <person name="Pope W.H."/>
            <person name="Jacobs-Sera D."/>
            <person name="Hendrix R.W."/>
            <person name="Hatfull G.F."/>
        </authorList>
    </citation>
    <scope>NUCLEOTIDE SEQUENCE [LARGE SCALE GENOMIC DNA]</scope>
</reference>
<proteinExistence type="predicted"/>
<name>A0A1I9SDH3_9CAUD</name>
<dbReference type="Proteomes" id="UP000224592">
    <property type="component" value="Segment"/>
</dbReference>
<dbReference type="EMBL" id="KX670789">
    <property type="protein sequence ID" value="AOZ64900.1"/>
    <property type="molecule type" value="Genomic_DNA"/>
</dbReference>
<gene>
    <name evidence="1" type="ORF">SEA_OLYMPICHELADO_35</name>
</gene>
<sequence>MPVYSFGKDSPLKFELSEDYVKLFNSATLEFLDAQKRFMERTGTRWYPTQPISLRWTKEQMDAFNQFDVILQEALEKHGSPVLESDIHEDILIEN</sequence>
<protein>
    <submittedName>
        <fullName evidence="1">Uncharacterized protein</fullName>
    </submittedName>
</protein>
<accession>A0A1I9SDH3</accession>
<organism evidence="1 2">
    <name type="scientific">Streptomyces phage OlympicHelado</name>
    <dbReference type="NCBI Taxonomy" id="1897524"/>
    <lineage>
        <taxon>Viruses</taxon>
        <taxon>Duplodnaviria</taxon>
        <taxon>Heunggongvirae</taxon>
        <taxon>Uroviricota</taxon>
        <taxon>Caudoviricetes</taxon>
        <taxon>Rimavirus</taxon>
        <taxon>Rimavirus rima</taxon>
    </lineage>
</organism>
<evidence type="ECO:0000313" key="2">
    <source>
        <dbReference type="Proteomes" id="UP000224592"/>
    </source>
</evidence>